<dbReference type="Proteomes" id="UP001168216">
    <property type="component" value="Unassembled WGS sequence"/>
</dbReference>
<evidence type="ECO:0000313" key="1">
    <source>
        <dbReference type="EMBL" id="MDM5140657.1"/>
    </source>
</evidence>
<gene>
    <name evidence="1" type="ORF">OB959_12725</name>
</gene>
<comment type="caution">
    <text evidence="1">The sequence shown here is derived from an EMBL/GenBank/DDBJ whole genome shotgun (WGS) entry which is preliminary data.</text>
</comment>
<dbReference type="EMBL" id="JAOPLV010000005">
    <property type="protein sequence ID" value="MDM5140657.1"/>
    <property type="molecule type" value="Genomic_DNA"/>
</dbReference>
<dbReference type="AlphaFoldDB" id="A0AAW7I9Z1"/>
<dbReference type="RefSeq" id="WP_290022148.1">
    <property type="nucleotide sequence ID" value="NZ_JAOPLV010000005.1"/>
</dbReference>
<dbReference type="Pfam" id="PF11185">
    <property type="entry name" value="DUF2971"/>
    <property type="match status" value="1"/>
</dbReference>
<sequence>MNTYYKYTKFYGLDYLKDITVRLSSPSSLNDPFEKYFTKEVRTELVNRASEIFIDENKTGKTKSAPYINYKIISSIWAYGIVSLSETHRNLLMWSHYADEHRGICIGFNEDLMESEKERPVDKYNISHYNPVKVNYDSIRPEHYIHTNNQQDEIRINLLNQLTTKSDVWIYEKEHRCIVPMSFADRVKILNKNEIDEFGLDVLNAIKNDYKVDNMDNYILNNGKNFCAAFSNDKNFAFLKKINPKSIKSIHLGCRINKLIQEAILAEVSNPSHPLHHIEIYQYEASDERFELIAKKCHPS</sequence>
<name>A0AAW7I9Z1_9GAMM</name>
<evidence type="ECO:0000313" key="2">
    <source>
        <dbReference type="Proteomes" id="UP001168216"/>
    </source>
</evidence>
<organism evidence="1 2">
    <name type="scientific">Aeromonas bestiarum</name>
    <dbReference type="NCBI Taxonomy" id="105751"/>
    <lineage>
        <taxon>Bacteria</taxon>
        <taxon>Pseudomonadati</taxon>
        <taxon>Pseudomonadota</taxon>
        <taxon>Gammaproteobacteria</taxon>
        <taxon>Aeromonadales</taxon>
        <taxon>Aeromonadaceae</taxon>
        <taxon>Aeromonas</taxon>
    </lineage>
</organism>
<reference evidence="1" key="1">
    <citation type="submission" date="2023-08" db="EMBL/GenBank/DDBJ databases">
        <title>WGS of Aeromonas isolates.</title>
        <authorList>
            <person name="Lee H."/>
        </authorList>
    </citation>
    <scope>NUCLEOTIDE SEQUENCE</scope>
    <source>
        <strain evidence="1">SL22</strain>
    </source>
</reference>
<protein>
    <submittedName>
        <fullName evidence="1">DUF2971 domain-containing protein</fullName>
    </submittedName>
</protein>
<accession>A0AAW7I9Z1</accession>
<proteinExistence type="predicted"/>
<dbReference type="InterPro" id="IPR021352">
    <property type="entry name" value="DUF2971"/>
</dbReference>